<dbReference type="Pfam" id="PF07486">
    <property type="entry name" value="Hydrolase_2"/>
    <property type="match status" value="1"/>
</dbReference>
<dbReference type="InterPro" id="IPR011105">
    <property type="entry name" value="Cell_wall_hydrolase_SleB"/>
</dbReference>
<keyword evidence="5" id="KW-1185">Reference proteome</keyword>
<dbReference type="Gene3D" id="1.10.10.2520">
    <property type="entry name" value="Cell wall hydrolase SleB, domain 1"/>
    <property type="match status" value="1"/>
</dbReference>
<keyword evidence="4" id="KW-0378">Hydrolase</keyword>
<comment type="caution">
    <text evidence="4">The sequence shown here is derived from an EMBL/GenBank/DDBJ whole genome shotgun (WGS) entry which is preliminary data.</text>
</comment>
<feature type="domain" description="Cell wall hydrolase SleB" evidence="2">
    <location>
        <begin position="167"/>
        <end position="269"/>
    </location>
</feature>
<organism evidence="4 5">
    <name type="scientific">Lawsonibacter hominis</name>
    <dbReference type="NCBI Taxonomy" id="2763053"/>
    <lineage>
        <taxon>Bacteria</taxon>
        <taxon>Bacillati</taxon>
        <taxon>Bacillota</taxon>
        <taxon>Clostridia</taxon>
        <taxon>Eubacteriales</taxon>
        <taxon>Oscillospiraceae</taxon>
        <taxon>Lawsonibacter</taxon>
    </lineage>
</organism>
<proteinExistence type="predicted"/>
<dbReference type="RefSeq" id="WP_186907970.1">
    <property type="nucleotide sequence ID" value="NZ_JACOPP010000012.1"/>
</dbReference>
<protein>
    <submittedName>
        <fullName evidence="4">Cell wall hydrolase</fullName>
    </submittedName>
</protein>
<accession>A0A8J6JG82</accession>
<evidence type="ECO:0000313" key="4">
    <source>
        <dbReference type="EMBL" id="MBC5734084.1"/>
    </source>
</evidence>
<dbReference type="AlphaFoldDB" id="A0A8J6JG82"/>
<dbReference type="InterPro" id="IPR012854">
    <property type="entry name" value="Cu_amine_oxidase-like_N"/>
</dbReference>
<dbReference type="GO" id="GO:0016787">
    <property type="term" value="F:hydrolase activity"/>
    <property type="evidence" value="ECO:0007669"/>
    <property type="project" value="UniProtKB-KW"/>
</dbReference>
<evidence type="ECO:0000256" key="1">
    <source>
        <dbReference type="SAM" id="SignalP"/>
    </source>
</evidence>
<gene>
    <name evidence="4" type="ORF">H8S57_10150</name>
</gene>
<dbReference type="SUPFAM" id="SSF55383">
    <property type="entry name" value="Copper amine oxidase, domain N"/>
    <property type="match status" value="1"/>
</dbReference>
<dbReference type="InterPro" id="IPR042047">
    <property type="entry name" value="SleB_dom1"/>
</dbReference>
<evidence type="ECO:0000259" key="2">
    <source>
        <dbReference type="Pfam" id="PF07486"/>
    </source>
</evidence>
<feature type="signal peptide" evidence="1">
    <location>
        <begin position="1"/>
        <end position="22"/>
    </location>
</feature>
<keyword evidence="1" id="KW-0732">Signal</keyword>
<evidence type="ECO:0000313" key="5">
    <source>
        <dbReference type="Proteomes" id="UP000661435"/>
    </source>
</evidence>
<evidence type="ECO:0000259" key="3">
    <source>
        <dbReference type="Pfam" id="PF07833"/>
    </source>
</evidence>
<name>A0A8J6JG82_9FIRM</name>
<dbReference type="EMBL" id="JACOPP010000012">
    <property type="protein sequence ID" value="MBC5734084.1"/>
    <property type="molecule type" value="Genomic_DNA"/>
</dbReference>
<sequence length="270" mass="28517">MKKQLIAAALSAALLAGGQNVAAAAAPLTIDGTALEASGSYLSNNTTYVPIRTVTEALRPDAAVSWSDGQAVVSAWDLNLTARPGDPYIQANGRCLYVPDGVQVRSGRVLVPVRTLGAALGAQVDWDAATGSVSVTGGASVLTHADSYYNEDDLYWLSRIISAESRGESLLGQIAVGNVVLNRAASADFPDTIYGVIFDSRWGGQFEPVRNGTIYDTPAPSSIVAAKLCLEGANAVGDSLYFLAPALTSNHWAMNQRTYVTTIGCHWFYR</sequence>
<feature type="chain" id="PRO_5039666260" evidence="1">
    <location>
        <begin position="23"/>
        <end position="270"/>
    </location>
</feature>
<dbReference type="InterPro" id="IPR036582">
    <property type="entry name" value="Mao_N_sf"/>
</dbReference>
<dbReference type="Pfam" id="PF07833">
    <property type="entry name" value="Cu_amine_oxidN1"/>
    <property type="match status" value="1"/>
</dbReference>
<reference evidence="4" key="1">
    <citation type="submission" date="2020-08" db="EMBL/GenBank/DDBJ databases">
        <title>Genome public.</title>
        <authorList>
            <person name="Liu C."/>
            <person name="Sun Q."/>
        </authorList>
    </citation>
    <scope>NUCLEOTIDE SEQUENCE</scope>
    <source>
        <strain evidence="4">NSJ-51</strain>
    </source>
</reference>
<dbReference type="Proteomes" id="UP000661435">
    <property type="component" value="Unassembled WGS sequence"/>
</dbReference>
<feature type="domain" description="Copper amine oxidase-like N-terminal" evidence="3">
    <location>
        <begin position="31"/>
        <end position="134"/>
    </location>
</feature>